<evidence type="ECO:0000256" key="9">
    <source>
        <dbReference type="SAM" id="Phobius"/>
    </source>
</evidence>
<dbReference type="Gene3D" id="3.80.10.10">
    <property type="entry name" value="Ribonuclease Inhibitor"/>
    <property type="match status" value="1"/>
</dbReference>
<comment type="subcellular location">
    <subcellularLocation>
        <location evidence="1">Membrane</location>
        <topology evidence="1">Single-pass membrane protein</topology>
    </subcellularLocation>
</comment>
<dbReference type="InterPro" id="IPR024788">
    <property type="entry name" value="Malectin-like_Carb-bd_dom"/>
</dbReference>
<dbReference type="EMBL" id="PKMF04000745">
    <property type="protein sequence ID" value="KAK7820268.1"/>
    <property type="molecule type" value="Genomic_DNA"/>
</dbReference>
<dbReference type="SUPFAM" id="SSF52058">
    <property type="entry name" value="L domain-like"/>
    <property type="match status" value="1"/>
</dbReference>
<dbReference type="InterPro" id="IPR017441">
    <property type="entry name" value="Protein_kinase_ATP_BS"/>
</dbReference>
<dbReference type="GO" id="GO:0005524">
    <property type="term" value="F:ATP binding"/>
    <property type="evidence" value="ECO:0007669"/>
    <property type="project" value="UniProtKB-UniRule"/>
</dbReference>
<dbReference type="PANTHER" id="PTHR45631">
    <property type="entry name" value="OS07G0107800 PROTEIN-RELATED"/>
    <property type="match status" value="1"/>
</dbReference>
<keyword evidence="7 9" id="KW-0472">Membrane</keyword>
<organism evidence="12 13">
    <name type="scientific">Quercus suber</name>
    <name type="common">Cork oak</name>
    <dbReference type="NCBI Taxonomy" id="58331"/>
    <lineage>
        <taxon>Eukaryota</taxon>
        <taxon>Viridiplantae</taxon>
        <taxon>Streptophyta</taxon>
        <taxon>Embryophyta</taxon>
        <taxon>Tracheophyta</taxon>
        <taxon>Spermatophyta</taxon>
        <taxon>Magnoliopsida</taxon>
        <taxon>eudicotyledons</taxon>
        <taxon>Gunneridae</taxon>
        <taxon>Pentapetalae</taxon>
        <taxon>rosids</taxon>
        <taxon>fabids</taxon>
        <taxon>Fagales</taxon>
        <taxon>Fagaceae</taxon>
        <taxon>Quercus</taxon>
    </lineage>
</organism>
<dbReference type="PROSITE" id="PS00107">
    <property type="entry name" value="PROTEIN_KINASE_ATP"/>
    <property type="match status" value="1"/>
</dbReference>
<dbReference type="SUPFAM" id="SSF56112">
    <property type="entry name" value="Protein kinase-like (PK-like)"/>
    <property type="match status" value="1"/>
</dbReference>
<evidence type="ECO:0000313" key="12">
    <source>
        <dbReference type="EMBL" id="KAK7820268.1"/>
    </source>
</evidence>
<protein>
    <submittedName>
        <fullName evidence="12">Leucine-rich repeat receptor-like protein kinase</fullName>
    </submittedName>
</protein>
<dbReference type="FunFam" id="3.80.10.10:FF:000129">
    <property type="entry name" value="Leucine-rich repeat receptor-like kinase"/>
    <property type="match status" value="1"/>
</dbReference>
<keyword evidence="6 9" id="KW-1133">Transmembrane helix</keyword>
<evidence type="ECO:0000256" key="5">
    <source>
        <dbReference type="ARBA" id="ARBA00022737"/>
    </source>
</evidence>
<keyword evidence="3 9" id="KW-0812">Transmembrane</keyword>
<dbReference type="PRINTS" id="PR00019">
    <property type="entry name" value="LEURICHRPT"/>
</dbReference>
<evidence type="ECO:0000256" key="7">
    <source>
        <dbReference type="ARBA" id="ARBA00023136"/>
    </source>
</evidence>
<proteinExistence type="predicted"/>
<dbReference type="Pfam" id="PF12819">
    <property type="entry name" value="Malectin_like"/>
    <property type="match status" value="1"/>
</dbReference>
<dbReference type="Gene3D" id="3.30.200.20">
    <property type="entry name" value="Phosphorylase Kinase, domain 1"/>
    <property type="match status" value="1"/>
</dbReference>
<dbReference type="AlphaFoldDB" id="A0AAW0J122"/>
<feature type="transmembrane region" description="Helical" evidence="9">
    <location>
        <begin position="513"/>
        <end position="538"/>
    </location>
</feature>
<keyword evidence="13" id="KW-1185">Reference proteome</keyword>
<dbReference type="GO" id="GO:0004672">
    <property type="term" value="F:protein kinase activity"/>
    <property type="evidence" value="ECO:0007669"/>
    <property type="project" value="InterPro"/>
</dbReference>
<evidence type="ECO:0000256" key="6">
    <source>
        <dbReference type="ARBA" id="ARBA00022989"/>
    </source>
</evidence>
<accession>A0AAW0J122</accession>
<dbReference type="Proteomes" id="UP000237347">
    <property type="component" value="Unassembled WGS sequence"/>
</dbReference>
<dbReference type="Pfam" id="PF13855">
    <property type="entry name" value="LRR_8"/>
    <property type="match status" value="1"/>
</dbReference>
<evidence type="ECO:0000256" key="3">
    <source>
        <dbReference type="ARBA" id="ARBA00022692"/>
    </source>
</evidence>
<keyword evidence="8" id="KW-0067">ATP-binding</keyword>
<gene>
    <name evidence="12" type="ORF">CFP56_039006</name>
</gene>
<reference evidence="12 13" key="1">
    <citation type="journal article" date="2018" name="Sci. Data">
        <title>The draft genome sequence of cork oak.</title>
        <authorList>
            <person name="Ramos A.M."/>
            <person name="Usie A."/>
            <person name="Barbosa P."/>
            <person name="Barros P.M."/>
            <person name="Capote T."/>
            <person name="Chaves I."/>
            <person name="Simoes F."/>
            <person name="Abreu I."/>
            <person name="Carrasquinho I."/>
            <person name="Faro C."/>
            <person name="Guimaraes J.B."/>
            <person name="Mendonca D."/>
            <person name="Nobrega F."/>
            <person name="Rodrigues L."/>
            <person name="Saibo N.J.M."/>
            <person name="Varela M.C."/>
            <person name="Egas C."/>
            <person name="Matos J."/>
            <person name="Miguel C.M."/>
            <person name="Oliveira M.M."/>
            <person name="Ricardo C.P."/>
            <person name="Goncalves S."/>
        </authorList>
    </citation>
    <scope>NUCLEOTIDE SEQUENCE [LARGE SCALE GENOMIC DNA]</scope>
    <source>
        <strain evidence="13">cv. HL8</strain>
    </source>
</reference>
<sequence length="645" mass="72907">MVMGRFKRFISEFFGGLALILLVHAQDQSDFISIDCGLPENSSYTEWKTGVDYISDAGFIDSGINRQISTEFKGDLQQQVWSLRSFPEGIRNCYSIRITQGTKYLIRATFFYGNYDGESKLPEFDVHLGANMWNTIKITNVSNGFVKELIHVPLLNYIQLCLVNTQRGTPFITAIELRPLPNSTYETTDGSLERFWRVDVGSKSNSQYRYKYDVYDRIWWPYNYEKWTGLSTSLTIESPSSNPYRPPSVVMSTAATPINDSAPLYFQWYPEDATSKYYIYMHFAEVVKLKANQSRSFNVILNGEHWYGPYVPDYLWTFTLYSKDALTSTGGQYVFSLVKTENSTLPPIINAIEIYSVKNLLQSETDQEDVGAITKIKSTYGVKRNWQGDPCAPQAYSWEGLNCRYDGYNAPRVISLDLSSSELTGAISADISTLVMLQYLDLSNNSLTGSVPDVLSKLQYLEVLNLERNQLNGSIPAELIKRSKSGSLLLSVGENSNLCASDSCERKKSKNNIVVLILASVVGLLILSLTIAAIFCGLTRRKKQDKTRVALVDTEPNVQNRPLESMQRQVTYSDLERITNNFERILGKGGFGTVYYGCMDGIRVAVKVFSPSSVQGYQQFQAEASHYNIEFLISDTHLSIQRLLY</sequence>
<dbReference type="InterPro" id="IPR000719">
    <property type="entry name" value="Prot_kinase_dom"/>
</dbReference>
<dbReference type="PROSITE" id="PS50011">
    <property type="entry name" value="PROTEIN_KINASE_DOM"/>
    <property type="match status" value="1"/>
</dbReference>
<dbReference type="GO" id="GO:0016020">
    <property type="term" value="C:membrane"/>
    <property type="evidence" value="ECO:0007669"/>
    <property type="project" value="UniProtKB-SubCell"/>
</dbReference>
<dbReference type="InterPro" id="IPR032675">
    <property type="entry name" value="LRR_dom_sf"/>
</dbReference>
<evidence type="ECO:0000256" key="1">
    <source>
        <dbReference type="ARBA" id="ARBA00004167"/>
    </source>
</evidence>
<keyword evidence="8" id="KW-0547">Nucleotide-binding</keyword>
<dbReference type="InterPro" id="IPR011009">
    <property type="entry name" value="Kinase-like_dom_sf"/>
</dbReference>
<keyword evidence="5" id="KW-0677">Repeat</keyword>
<name>A0AAW0J122_QUESU</name>
<dbReference type="InterPro" id="IPR001611">
    <property type="entry name" value="Leu-rich_rpt"/>
</dbReference>
<feature type="chain" id="PRO_5043631605" evidence="10">
    <location>
        <begin position="26"/>
        <end position="645"/>
    </location>
</feature>
<dbReference type="PANTHER" id="PTHR45631:SF202">
    <property type="entry name" value="SENESCENCE-INDUCED RECEPTOR-LIKE SERINE_THREONINE-PROTEIN KINASE"/>
    <property type="match status" value="1"/>
</dbReference>
<evidence type="ECO:0000256" key="2">
    <source>
        <dbReference type="ARBA" id="ARBA00022614"/>
    </source>
</evidence>
<evidence type="ECO:0000256" key="8">
    <source>
        <dbReference type="PROSITE-ProRule" id="PRU10141"/>
    </source>
</evidence>
<evidence type="ECO:0000256" key="4">
    <source>
        <dbReference type="ARBA" id="ARBA00022729"/>
    </source>
</evidence>
<dbReference type="Gene3D" id="2.60.120.430">
    <property type="entry name" value="Galactose-binding lectin"/>
    <property type="match status" value="1"/>
</dbReference>
<evidence type="ECO:0000313" key="13">
    <source>
        <dbReference type="Proteomes" id="UP000237347"/>
    </source>
</evidence>
<feature type="binding site" evidence="8">
    <location>
        <position position="607"/>
    </location>
    <ligand>
        <name>ATP</name>
        <dbReference type="ChEBI" id="CHEBI:30616"/>
    </ligand>
</feature>
<keyword evidence="4 10" id="KW-0732">Signal</keyword>
<keyword evidence="2" id="KW-0433">Leucine-rich repeat</keyword>
<evidence type="ECO:0000256" key="10">
    <source>
        <dbReference type="SAM" id="SignalP"/>
    </source>
</evidence>
<feature type="signal peptide" evidence="10">
    <location>
        <begin position="1"/>
        <end position="25"/>
    </location>
</feature>
<evidence type="ECO:0000259" key="11">
    <source>
        <dbReference type="PROSITE" id="PS50011"/>
    </source>
</evidence>
<feature type="domain" description="Protein kinase" evidence="11">
    <location>
        <begin position="580"/>
        <end position="645"/>
    </location>
</feature>
<comment type="caution">
    <text evidence="12">The sequence shown here is derived from an EMBL/GenBank/DDBJ whole genome shotgun (WGS) entry which is preliminary data.</text>
</comment>